<feature type="non-terminal residue" evidence="2">
    <location>
        <position position="1"/>
    </location>
</feature>
<organism evidence="2">
    <name type="scientific">Arion vulgaris</name>
    <dbReference type="NCBI Taxonomy" id="1028688"/>
    <lineage>
        <taxon>Eukaryota</taxon>
        <taxon>Metazoa</taxon>
        <taxon>Spiralia</taxon>
        <taxon>Lophotrochozoa</taxon>
        <taxon>Mollusca</taxon>
        <taxon>Gastropoda</taxon>
        <taxon>Heterobranchia</taxon>
        <taxon>Euthyneura</taxon>
        <taxon>Panpulmonata</taxon>
        <taxon>Eupulmonata</taxon>
        <taxon>Stylommatophora</taxon>
        <taxon>Helicina</taxon>
        <taxon>Arionoidea</taxon>
        <taxon>Arionidae</taxon>
        <taxon>Arion</taxon>
    </lineage>
</organism>
<evidence type="ECO:0000313" key="2">
    <source>
        <dbReference type="EMBL" id="CEK75245.1"/>
    </source>
</evidence>
<dbReference type="EMBL" id="HACG01028380">
    <property type="protein sequence ID" value="CEK75245.1"/>
    <property type="molecule type" value="Transcribed_RNA"/>
</dbReference>
<evidence type="ECO:0000256" key="1">
    <source>
        <dbReference type="SAM" id="MobiDB-lite"/>
    </source>
</evidence>
<feature type="region of interest" description="Disordered" evidence="1">
    <location>
        <begin position="391"/>
        <end position="430"/>
    </location>
</feature>
<gene>
    <name evidence="2" type="primary">ORF94645</name>
</gene>
<feature type="compositionally biased region" description="Basic and acidic residues" evidence="1">
    <location>
        <begin position="421"/>
        <end position="430"/>
    </location>
</feature>
<reference evidence="2" key="1">
    <citation type="submission" date="2014-12" db="EMBL/GenBank/DDBJ databases">
        <title>Insight into the proteome of Arion vulgaris.</title>
        <authorList>
            <person name="Aradska J."/>
            <person name="Bulat T."/>
            <person name="Smidak R."/>
            <person name="Sarate P."/>
            <person name="Gangsoo J."/>
            <person name="Sialana F."/>
            <person name="Bilban M."/>
            <person name="Lubec G."/>
        </authorList>
    </citation>
    <scope>NUCLEOTIDE SEQUENCE</scope>
    <source>
        <tissue evidence="2">Skin</tissue>
    </source>
</reference>
<accession>A0A0B7A5I5</accession>
<feature type="compositionally biased region" description="Polar residues" evidence="1">
    <location>
        <begin position="407"/>
        <end position="420"/>
    </location>
</feature>
<protein>
    <submittedName>
        <fullName evidence="2">Uncharacterized protein</fullName>
    </submittedName>
</protein>
<sequence>AYGGFHSQSPKIVRMLVECKHAGNDPQPFPSNSHQGFGFLPVSSQFGISDPNPDNGIVLIRAEQRKMFYFSSTQRLEIQTMLIHINHEPDKFNECVSTINNISRYQVTVNVPYDPHLEFALKIAVRPQSSDEDFTVVANYLLVDENWQRNVVSVPANVHVIVPPSKEEPARRELIEATNDDSIARLEKAIGDFEHNDLNDNGDLTRAKDKLVQLHLENLRKATSDRKLEDLEKAIDLAHKSHVAPELEGCAELAEAEMTRQQLGRLKLYLHKVLALNKSTISEMHSYQRPRPLVHQVMKATFRILGEPDRKLQNWSYVQASMRQLGHNSMLSRMRNCDVVHLKQRQINDADGYLGETSQRAVRMCSAGAGTFYIWSNNMIAEFHENNNNENTRTIEKNKEIRRNNRKGNNFNSYSSSQMESPKDHPKSRY</sequence>
<dbReference type="Gene3D" id="1.20.920.20">
    <property type="match status" value="1"/>
</dbReference>
<feature type="compositionally biased region" description="Basic and acidic residues" evidence="1">
    <location>
        <begin position="391"/>
        <end position="403"/>
    </location>
</feature>
<proteinExistence type="predicted"/>
<dbReference type="AlphaFoldDB" id="A0A0B7A5I5"/>
<name>A0A0B7A5I5_9EUPU</name>